<keyword evidence="1" id="KW-1133">Transmembrane helix</keyword>
<dbReference type="RefSeq" id="WP_154738012.1">
    <property type="nucleotide sequence ID" value="NZ_WMBQ01000001.1"/>
</dbReference>
<evidence type="ECO:0000256" key="2">
    <source>
        <dbReference type="SAM" id="SignalP"/>
    </source>
</evidence>
<comment type="caution">
    <text evidence="3">The sequence shown here is derived from an EMBL/GenBank/DDBJ whole genome shotgun (WGS) entry which is preliminary data.</text>
</comment>
<accession>A0A6I3KF11</accession>
<evidence type="ECO:0000313" key="4">
    <source>
        <dbReference type="Proteomes" id="UP000440694"/>
    </source>
</evidence>
<dbReference type="Pfam" id="PF04241">
    <property type="entry name" value="DUF423"/>
    <property type="match status" value="1"/>
</dbReference>
<reference evidence="3 4" key="1">
    <citation type="submission" date="2019-11" db="EMBL/GenBank/DDBJ databases">
        <title>Identification of a novel strain.</title>
        <authorList>
            <person name="Xu Q."/>
            <person name="Wang G."/>
        </authorList>
    </citation>
    <scope>NUCLEOTIDE SEQUENCE [LARGE SCALE GENOMIC DNA]</scope>
    <source>
        <strain evidence="4">xq</strain>
    </source>
</reference>
<feature type="chain" id="PRO_5026262018" evidence="2">
    <location>
        <begin position="18"/>
        <end position="126"/>
    </location>
</feature>
<feature type="transmembrane region" description="Helical" evidence="1">
    <location>
        <begin position="64"/>
        <end position="85"/>
    </location>
</feature>
<feature type="transmembrane region" description="Helical" evidence="1">
    <location>
        <begin position="39"/>
        <end position="57"/>
    </location>
</feature>
<keyword evidence="1" id="KW-0472">Membrane</keyword>
<dbReference type="EMBL" id="WMBQ01000001">
    <property type="protein sequence ID" value="MTD93474.1"/>
    <property type="molecule type" value="Genomic_DNA"/>
</dbReference>
<feature type="transmembrane region" description="Helical" evidence="1">
    <location>
        <begin position="97"/>
        <end position="121"/>
    </location>
</feature>
<keyword evidence="4" id="KW-1185">Reference proteome</keyword>
<proteinExistence type="predicted"/>
<sequence length="126" mass="12668">MVQLAALLLIFAGLAGAAGVGLAAAGAHGNDMASLTSPAYFLLMHATAAAAIVALASRAAHPGAFLLTAFVLLVGVTLFSGDIAVRTLWQVKLFPMAAPAGGMIMIGGWLLLALAGVWELIAQRSA</sequence>
<evidence type="ECO:0000313" key="3">
    <source>
        <dbReference type="EMBL" id="MTD93474.1"/>
    </source>
</evidence>
<gene>
    <name evidence="3" type="ORF">GIW81_03890</name>
</gene>
<keyword evidence="1" id="KW-0812">Transmembrane</keyword>
<protein>
    <submittedName>
        <fullName evidence="3">DUF423 domain-containing protein</fullName>
    </submittedName>
</protein>
<dbReference type="InterPro" id="IPR006696">
    <property type="entry name" value="DUF423"/>
</dbReference>
<organism evidence="3 4">
    <name type="scientific">Hyphomicrobium album</name>
    <dbReference type="NCBI Taxonomy" id="2665159"/>
    <lineage>
        <taxon>Bacteria</taxon>
        <taxon>Pseudomonadati</taxon>
        <taxon>Pseudomonadota</taxon>
        <taxon>Alphaproteobacteria</taxon>
        <taxon>Hyphomicrobiales</taxon>
        <taxon>Hyphomicrobiaceae</taxon>
        <taxon>Hyphomicrobium</taxon>
    </lineage>
</organism>
<name>A0A6I3KF11_9HYPH</name>
<keyword evidence="2" id="KW-0732">Signal</keyword>
<feature type="signal peptide" evidence="2">
    <location>
        <begin position="1"/>
        <end position="17"/>
    </location>
</feature>
<dbReference type="AlphaFoldDB" id="A0A6I3KF11"/>
<evidence type="ECO:0000256" key="1">
    <source>
        <dbReference type="SAM" id="Phobius"/>
    </source>
</evidence>
<dbReference type="Proteomes" id="UP000440694">
    <property type="component" value="Unassembled WGS sequence"/>
</dbReference>